<dbReference type="Proteomes" id="UP000178129">
    <property type="component" value="Unassembled WGS sequence"/>
</dbReference>
<keyword evidence="6" id="KW-1185">Reference proteome</keyword>
<feature type="domain" description="Calcineurin-like phosphoesterase" evidence="4">
    <location>
        <begin position="241"/>
        <end position="519"/>
    </location>
</feature>
<evidence type="ECO:0000313" key="6">
    <source>
        <dbReference type="Proteomes" id="UP000178129"/>
    </source>
</evidence>
<evidence type="ECO:0000256" key="2">
    <source>
        <dbReference type="ARBA" id="ARBA00023180"/>
    </source>
</evidence>
<dbReference type="InParanoid" id="A0A1E1KHM4"/>
<keyword evidence="3" id="KW-0732">Signal</keyword>
<protein>
    <submittedName>
        <fullName evidence="5">Probable sphingomyelin phosphodiesterase</fullName>
    </submittedName>
</protein>
<sequence>MAVMRHIFLPLITSVVFFSEVSVSIDKEFPGAASYVVPTAFPTSVFSSYYVQPTPNVEPQPAIYDPVLNITFPLNLTDPSTVQTVNNDPVFYPPGIADITNATAEALVGLALADIKSIIYDDGGLSGNCSKCIAALSVGKFLAQSAPTLVPDAMISLCQATQFQSNLTCKNTYAPGAFGAIWTQVLALADVTGLDGRYICNSLSSNFCPTPMTSPLNTTNLFPKSKPANATAPKASGKRVNVLHLSDFHLDPRYQVASEANCSSGLCCRYSTAPTSQAVFPAPLYGAYKCDTPYYLGLAALQSIASMTGTGTKYASPAWTLYTGDLVSHDTQNQLSREYVEYTETSIYDMFKSYIKGPVFAVLGNHDSNPENVEGPHSLPGPLGKQFSWNYNHVSALWKHNGWIDEKTAEQAAIHYAAYSVKNHFGLRVITFNTDFWYRTNFLNFINTTDPDVSGTFSFMIKELQAAEDAGERVWIIGHVLSGWDGSNPLPNPTNLFYQIIDRYSPHVVANIFWGHTHEDQAIIYYANNGTVRDAANALTTGWIGPSVTPLTNVNSGYRMYEVDTASFDIYDAYTFYSDVSSYSALDSTGPTYKFEYSTREAYAGAVGWSKSAPLNATFWHGLTVAMESNRSLVEKFNTYQGKSSIRSPNCTSDACASAKVCYMRSGSSALGRACPQGFASVQSPYTGKNF</sequence>
<gene>
    <name evidence="5" type="ORF">RCO7_00183</name>
</gene>
<dbReference type="GO" id="GO:0008081">
    <property type="term" value="F:phosphoric diester hydrolase activity"/>
    <property type="evidence" value="ECO:0007669"/>
    <property type="project" value="TreeGrafter"/>
</dbReference>
<dbReference type="CDD" id="cd00842">
    <property type="entry name" value="MPP_ASMase"/>
    <property type="match status" value="1"/>
</dbReference>
<dbReference type="PANTHER" id="PTHR10340:SF27">
    <property type="entry name" value="ACL091CP"/>
    <property type="match status" value="1"/>
</dbReference>
<organism evidence="5 6">
    <name type="scientific">Rhynchosporium graminicola</name>
    <dbReference type="NCBI Taxonomy" id="2792576"/>
    <lineage>
        <taxon>Eukaryota</taxon>
        <taxon>Fungi</taxon>
        <taxon>Dikarya</taxon>
        <taxon>Ascomycota</taxon>
        <taxon>Pezizomycotina</taxon>
        <taxon>Leotiomycetes</taxon>
        <taxon>Helotiales</taxon>
        <taxon>Ploettnerulaceae</taxon>
        <taxon>Rhynchosporium</taxon>
    </lineage>
</organism>
<evidence type="ECO:0000259" key="4">
    <source>
        <dbReference type="Pfam" id="PF00149"/>
    </source>
</evidence>
<comment type="caution">
    <text evidence="5">The sequence shown here is derived from an EMBL/GenBank/DDBJ whole genome shotgun (WGS) entry which is preliminary data.</text>
</comment>
<dbReference type="InterPro" id="IPR029052">
    <property type="entry name" value="Metallo-depent_PP-like"/>
</dbReference>
<dbReference type="STRING" id="914237.A0A1E1KHM4"/>
<evidence type="ECO:0000256" key="3">
    <source>
        <dbReference type="SAM" id="SignalP"/>
    </source>
</evidence>
<evidence type="ECO:0000313" key="5">
    <source>
        <dbReference type="EMBL" id="CZS97555.1"/>
    </source>
</evidence>
<name>A0A1E1KHM4_9HELO</name>
<dbReference type="SUPFAM" id="SSF56300">
    <property type="entry name" value="Metallo-dependent phosphatases"/>
    <property type="match status" value="1"/>
</dbReference>
<feature type="signal peptide" evidence="3">
    <location>
        <begin position="1"/>
        <end position="18"/>
    </location>
</feature>
<keyword evidence="2" id="KW-0325">Glycoprotein</keyword>
<proteinExistence type="predicted"/>
<dbReference type="Pfam" id="PF00149">
    <property type="entry name" value="Metallophos"/>
    <property type="match status" value="1"/>
</dbReference>
<feature type="chain" id="PRO_5009446080" evidence="3">
    <location>
        <begin position="19"/>
        <end position="691"/>
    </location>
</feature>
<dbReference type="EMBL" id="FJUW01000013">
    <property type="protein sequence ID" value="CZS97555.1"/>
    <property type="molecule type" value="Genomic_DNA"/>
</dbReference>
<keyword evidence="1" id="KW-0378">Hydrolase</keyword>
<dbReference type="PANTHER" id="PTHR10340">
    <property type="entry name" value="SPHINGOMYELIN PHOSPHODIESTERASE"/>
    <property type="match status" value="1"/>
</dbReference>
<dbReference type="InterPro" id="IPR041805">
    <property type="entry name" value="ASMase/PPN1_MPP"/>
</dbReference>
<dbReference type="Gene3D" id="3.60.21.10">
    <property type="match status" value="1"/>
</dbReference>
<evidence type="ECO:0000256" key="1">
    <source>
        <dbReference type="ARBA" id="ARBA00022801"/>
    </source>
</evidence>
<dbReference type="AlphaFoldDB" id="A0A1E1KHM4"/>
<accession>A0A1E1KHM4</accession>
<reference evidence="6" key="1">
    <citation type="submission" date="2016-03" db="EMBL/GenBank/DDBJ databases">
        <authorList>
            <person name="Ploux O."/>
        </authorList>
    </citation>
    <scope>NUCLEOTIDE SEQUENCE [LARGE SCALE GENOMIC DNA]</scope>
    <source>
        <strain evidence="6">UK7</strain>
    </source>
</reference>
<dbReference type="InterPro" id="IPR004843">
    <property type="entry name" value="Calcineurin-like_PHP"/>
</dbReference>